<sequence length="376" mass="43321">MVQRRRSFRARIASCGKWLVVPLLIFNVCEVVILILTREPPSESNTCYKEAVSMEISPDNITATGDDGPIPLEDILYSEDRPTPGKTIFFLETNCPCLDPLFYLLTLTSRQACAIESAALHHPNFDIFVLLACSTSRHRYDPIADAILSYQNVRLRHVNLWRFAADTPIQDWITKDALFRSRYLTTNISDLLRLLSLHRFGGIYMDMDVIVLRSFEDETPNFLGAESDKYIANGIIGLEPTGFGHKLAELSLRMFQQNYNGDIWAYNGPRNIFLIMTQICGTDDVTVMQKNRHLCQGVKVFNYKAFFEIQAFHWTHFFEPKYTNKTMRRLKNSYIAHLWNSFSFRRSLRVDSKAAYIQLAALHCPRVLAATKVYFD</sequence>
<comment type="caution">
    <text evidence="9">The sequence shown here is derived from an EMBL/GenBank/DDBJ whole genome shotgun (WGS) entry which is preliminary data.</text>
</comment>
<dbReference type="GO" id="GO:0000139">
    <property type="term" value="C:Golgi membrane"/>
    <property type="evidence" value="ECO:0007669"/>
    <property type="project" value="UniProtKB-SubCell"/>
</dbReference>
<keyword evidence="5" id="KW-0333">Golgi apparatus</keyword>
<evidence type="ECO:0000256" key="5">
    <source>
        <dbReference type="ARBA" id="ARBA00023034"/>
    </source>
</evidence>
<evidence type="ECO:0000256" key="7">
    <source>
        <dbReference type="SAM" id="Phobius"/>
    </source>
</evidence>
<dbReference type="InterPro" id="IPR007652">
    <property type="entry name" value="A1-4-GlycosylTfrase_dom"/>
</dbReference>
<keyword evidence="4" id="KW-0808">Transferase</keyword>
<evidence type="ECO:0000256" key="2">
    <source>
        <dbReference type="ARBA" id="ARBA00009003"/>
    </source>
</evidence>
<dbReference type="PANTHER" id="PTHR12042">
    <property type="entry name" value="LACTOSYLCERAMIDE 4-ALPHA-GALACTOSYLTRANSFERASE ALPHA- 1,4-GALACTOSYLTRANSFERASE"/>
    <property type="match status" value="1"/>
</dbReference>
<dbReference type="InterPro" id="IPR051981">
    <property type="entry name" value="Glycosyltransf_32"/>
</dbReference>
<evidence type="ECO:0000256" key="6">
    <source>
        <dbReference type="ARBA" id="ARBA00023136"/>
    </source>
</evidence>
<dbReference type="Gene3D" id="3.90.550.20">
    <property type="match status" value="1"/>
</dbReference>
<dbReference type="Proteomes" id="UP001200034">
    <property type="component" value="Unassembled WGS sequence"/>
</dbReference>
<protein>
    <recommendedName>
        <fullName evidence="8">Alpha 1,4-glycosyltransferase domain-containing protein</fullName>
    </recommendedName>
</protein>
<comment type="subcellular location">
    <subcellularLocation>
        <location evidence="1">Golgi apparatus membrane</location>
        <topology evidence="1">Single-pass type II membrane protein</topology>
    </subcellularLocation>
</comment>
<keyword evidence="6 7" id="KW-0472">Membrane</keyword>
<reference evidence="9" key="1">
    <citation type="journal article" date="2021" name="Mol. Ecol. Resour.">
        <title>Phylogenomic analyses of the genus Drosophila reveals genomic signals of climate adaptation.</title>
        <authorList>
            <person name="Li F."/>
            <person name="Rane R.V."/>
            <person name="Luria V."/>
            <person name="Xiong Z."/>
            <person name="Chen J."/>
            <person name="Li Z."/>
            <person name="Catullo R.A."/>
            <person name="Griffin P.C."/>
            <person name="Schiffer M."/>
            <person name="Pearce S."/>
            <person name="Lee S.F."/>
            <person name="McElroy K."/>
            <person name="Stocker A."/>
            <person name="Shirriffs J."/>
            <person name="Cockerell F."/>
            <person name="Coppin C."/>
            <person name="Sgro C.M."/>
            <person name="Karger A."/>
            <person name="Cain J.W."/>
            <person name="Weber J.A."/>
            <person name="Santpere G."/>
            <person name="Kirschner M.W."/>
            <person name="Hoffmann A.A."/>
            <person name="Oakeshott J.G."/>
            <person name="Zhang G."/>
        </authorList>
    </citation>
    <scope>NUCLEOTIDE SEQUENCE</scope>
    <source>
        <strain evidence="9">BGI-SZ-2011g</strain>
    </source>
</reference>
<keyword evidence="7" id="KW-0812">Transmembrane</keyword>
<feature type="transmembrane region" description="Helical" evidence="7">
    <location>
        <begin position="12"/>
        <end position="36"/>
    </location>
</feature>
<dbReference type="AlphaFoldDB" id="A0AAD4K4X3"/>
<dbReference type="EMBL" id="JAJJHW010001127">
    <property type="protein sequence ID" value="KAH8377518.1"/>
    <property type="molecule type" value="Genomic_DNA"/>
</dbReference>
<keyword evidence="7" id="KW-1133">Transmembrane helix</keyword>
<evidence type="ECO:0000256" key="1">
    <source>
        <dbReference type="ARBA" id="ARBA00004323"/>
    </source>
</evidence>
<dbReference type="InterPro" id="IPR029044">
    <property type="entry name" value="Nucleotide-diphossugar_trans"/>
</dbReference>
<name>A0AAD4K4X3_9MUSC</name>
<keyword evidence="10" id="KW-1185">Reference proteome</keyword>
<proteinExistence type="inferred from homology"/>
<comment type="similarity">
    <text evidence="2">Belongs to the glycosyltransferase 32 family.</text>
</comment>
<evidence type="ECO:0000313" key="10">
    <source>
        <dbReference type="Proteomes" id="UP001200034"/>
    </source>
</evidence>
<dbReference type="SUPFAM" id="SSF53448">
    <property type="entry name" value="Nucleotide-diphospho-sugar transferases"/>
    <property type="match status" value="1"/>
</dbReference>
<dbReference type="Pfam" id="PF04572">
    <property type="entry name" value="Gb3_synth"/>
    <property type="match status" value="1"/>
</dbReference>
<evidence type="ECO:0000256" key="4">
    <source>
        <dbReference type="ARBA" id="ARBA00022679"/>
    </source>
</evidence>
<evidence type="ECO:0000259" key="8">
    <source>
        <dbReference type="Pfam" id="PF04572"/>
    </source>
</evidence>
<organism evidence="9 10">
    <name type="scientific">Drosophila rubida</name>
    <dbReference type="NCBI Taxonomy" id="30044"/>
    <lineage>
        <taxon>Eukaryota</taxon>
        <taxon>Metazoa</taxon>
        <taxon>Ecdysozoa</taxon>
        <taxon>Arthropoda</taxon>
        <taxon>Hexapoda</taxon>
        <taxon>Insecta</taxon>
        <taxon>Pterygota</taxon>
        <taxon>Neoptera</taxon>
        <taxon>Endopterygota</taxon>
        <taxon>Diptera</taxon>
        <taxon>Brachycera</taxon>
        <taxon>Muscomorpha</taxon>
        <taxon>Ephydroidea</taxon>
        <taxon>Drosophilidae</taxon>
        <taxon>Drosophila</taxon>
    </lineage>
</organism>
<accession>A0AAD4K4X3</accession>
<dbReference type="GO" id="GO:0006688">
    <property type="term" value="P:glycosphingolipid biosynthetic process"/>
    <property type="evidence" value="ECO:0007669"/>
    <property type="project" value="TreeGrafter"/>
</dbReference>
<evidence type="ECO:0000256" key="3">
    <source>
        <dbReference type="ARBA" id="ARBA00022676"/>
    </source>
</evidence>
<dbReference type="GO" id="GO:0035248">
    <property type="term" value="F:alpha-1,4-N-acetylgalactosaminyltransferase activity"/>
    <property type="evidence" value="ECO:0007669"/>
    <property type="project" value="TreeGrafter"/>
</dbReference>
<dbReference type="Pfam" id="PF04488">
    <property type="entry name" value="Gly_transf_sug"/>
    <property type="match status" value="1"/>
</dbReference>
<gene>
    <name evidence="9" type="ORF">KR093_005793</name>
</gene>
<evidence type="ECO:0000313" key="9">
    <source>
        <dbReference type="EMBL" id="KAH8377518.1"/>
    </source>
</evidence>
<feature type="domain" description="Alpha 1,4-glycosyltransferase" evidence="8">
    <location>
        <begin position="241"/>
        <end position="370"/>
    </location>
</feature>
<dbReference type="InterPro" id="IPR007577">
    <property type="entry name" value="GlycoTrfase_DXD_sugar-bd_CS"/>
</dbReference>
<keyword evidence="3" id="KW-0328">Glycosyltransferase</keyword>
<dbReference type="PANTHER" id="PTHR12042:SF21">
    <property type="entry name" value="ALPHA1,4-GALACTOSYLTRANSFERASE 1-RELATED"/>
    <property type="match status" value="1"/>
</dbReference>